<accession>A0ABS0CUU1</accession>
<dbReference type="SUPFAM" id="SSF53254">
    <property type="entry name" value="Phosphoglycerate mutase-like"/>
    <property type="match status" value="1"/>
</dbReference>
<dbReference type="InterPro" id="IPR012337">
    <property type="entry name" value="RNaseH-like_sf"/>
</dbReference>
<dbReference type="InterPro" id="IPR036397">
    <property type="entry name" value="RNaseH_sf"/>
</dbReference>
<dbReference type="Gene3D" id="3.40.50.1240">
    <property type="entry name" value="Phosphoglycerate mutase-like"/>
    <property type="match status" value="1"/>
</dbReference>
<dbReference type="InterPro" id="IPR014636">
    <property type="entry name" value="RNaseH/PGlycerate_mutase"/>
</dbReference>
<dbReference type="InterPro" id="IPR013078">
    <property type="entry name" value="His_Pase_superF_clade-1"/>
</dbReference>
<dbReference type="CDD" id="cd09279">
    <property type="entry name" value="RNase_HI_like"/>
    <property type="match status" value="1"/>
</dbReference>
<dbReference type="InterPro" id="IPR029033">
    <property type="entry name" value="His_PPase_superfam"/>
</dbReference>
<dbReference type="Proteomes" id="UP000702209">
    <property type="component" value="Unassembled WGS sequence"/>
</dbReference>
<protein>
    <submittedName>
        <fullName evidence="2">Bifunctional RNase H/acid phosphatase</fullName>
    </submittedName>
</protein>
<dbReference type="SMART" id="SM00855">
    <property type="entry name" value="PGAM"/>
    <property type="match status" value="1"/>
</dbReference>
<dbReference type="RefSeq" id="WP_195130874.1">
    <property type="nucleotide sequence ID" value="NZ_JADLQX010000013.1"/>
</dbReference>
<dbReference type="Pfam" id="PF13456">
    <property type="entry name" value="RVT_3"/>
    <property type="match status" value="1"/>
</dbReference>
<feature type="domain" description="RNase H type-1" evidence="1">
    <location>
        <begin position="2"/>
        <end position="142"/>
    </location>
</feature>
<organism evidence="2 3">
    <name type="scientific">Nocardia amamiensis</name>
    <dbReference type="NCBI Taxonomy" id="404578"/>
    <lineage>
        <taxon>Bacteria</taxon>
        <taxon>Bacillati</taxon>
        <taxon>Actinomycetota</taxon>
        <taxon>Actinomycetes</taxon>
        <taxon>Mycobacteriales</taxon>
        <taxon>Nocardiaceae</taxon>
        <taxon>Nocardia</taxon>
    </lineage>
</organism>
<keyword evidence="3" id="KW-1185">Reference proteome</keyword>
<dbReference type="InterPro" id="IPR050275">
    <property type="entry name" value="PGM_Phosphatase"/>
</dbReference>
<dbReference type="PROSITE" id="PS50879">
    <property type="entry name" value="RNASE_H_1"/>
    <property type="match status" value="1"/>
</dbReference>
<sequence length="396" mass="42534">MTYPEVIVEADGGSRGNPGPAGYGAVVYDADHAHVLAERREFLGTATNNVAEYRGLIAGLEAAAELGAESVEVRMDSKLVVEQMTGRWKVKHAAMIPLADRARRLAAGFARVRFTWIPRAQNAHADRLANQAMDDATLVGEVRTTPESTRSTEAADPALAVTERELPSWIDEARQAAAPPEPARQGPGWTRATGRPTRLLLLRHGQTELSLERRYSGRGNPPLTALGREQAARAAKMLAAKGDIAAVISSPLGRARETAEAAATALGVPAEIHDGLIETDFGAWEGLTFAEAAQRDPELHARWIGDPAAAAPGGESFDQVRERVEAARRDLIERYPGANLVVVSHVTPIKTLLQLALDAGPSLLYRLHLDLASLSIAEFYLDGGSSVRLVNDTSYL</sequence>
<dbReference type="EMBL" id="JADLQX010000013">
    <property type="protein sequence ID" value="MBF6299613.1"/>
    <property type="molecule type" value="Genomic_DNA"/>
</dbReference>
<reference evidence="2 3" key="1">
    <citation type="submission" date="2020-10" db="EMBL/GenBank/DDBJ databases">
        <title>Identification of Nocardia species via Next-generation sequencing and recognition of intraspecies genetic diversity.</title>
        <authorList>
            <person name="Li P."/>
            <person name="Li P."/>
            <person name="Lu B."/>
        </authorList>
    </citation>
    <scope>NUCLEOTIDE SEQUENCE [LARGE SCALE GENOMIC DNA]</scope>
    <source>
        <strain evidence="2 3">BJ06-0157</strain>
    </source>
</reference>
<dbReference type="CDD" id="cd07067">
    <property type="entry name" value="HP_PGM_like"/>
    <property type="match status" value="1"/>
</dbReference>
<evidence type="ECO:0000313" key="2">
    <source>
        <dbReference type="EMBL" id="MBF6299613.1"/>
    </source>
</evidence>
<dbReference type="InterPro" id="IPR002156">
    <property type="entry name" value="RNaseH_domain"/>
</dbReference>
<dbReference type="PANTHER" id="PTHR48100">
    <property type="entry name" value="BROAD-SPECIFICITY PHOSPHATASE YOR283W-RELATED"/>
    <property type="match status" value="1"/>
</dbReference>
<dbReference type="SUPFAM" id="SSF53098">
    <property type="entry name" value="Ribonuclease H-like"/>
    <property type="match status" value="1"/>
</dbReference>
<evidence type="ECO:0000313" key="3">
    <source>
        <dbReference type="Proteomes" id="UP000702209"/>
    </source>
</evidence>
<proteinExistence type="predicted"/>
<dbReference type="Gene3D" id="3.30.420.10">
    <property type="entry name" value="Ribonuclease H-like superfamily/Ribonuclease H"/>
    <property type="match status" value="1"/>
</dbReference>
<dbReference type="PANTHER" id="PTHR48100:SF1">
    <property type="entry name" value="HISTIDINE PHOSPHATASE FAMILY PROTEIN-RELATED"/>
    <property type="match status" value="1"/>
</dbReference>
<gene>
    <name evidence="2" type="ORF">IU459_19005</name>
</gene>
<dbReference type="PIRSF" id="PIRSF036922">
    <property type="entry name" value="RNaseH_PGAM"/>
    <property type="match status" value="1"/>
</dbReference>
<comment type="caution">
    <text evidence="2">The sequence shown here is derived from an EMBL/GenBank/DDBJ whole genome shotgun (WGS) entry which is preliminary data.</text>
</comment>
<dbReference type="NCBIfam" id="NF005567">
    <property type="entry name" value="PRK07238.1"/>
    <property type="match status" value="1"/>
</dbReference>
<evidence type="ECO:0000259" key="1">
    <source>
        <dbReference type="PROSITE" id="PS50879"/>
    </source>
</evidence>
<name>A0ABS0CUU1_9NOCA</name>
<dbReference type="Pfam" id="PF00300">
    <property type="entry name" value="His_Phos_1"/>
    <property type="match status" value="1"/>
</dbReference>